<feature type="domain" description="Rhodanese" evidence="1">
    <location>
        <begin position="78"/>
        <end position="166"/>
    </location>
</feature>
<gene>
    <name evidence="2" type="ORF">P0O24_10615</name>
</gene>
<sequence length="170" mass="18711">MRNIALLVFVLLGLFVAAASVQAAEHKVMGEYDDMAESDEMMAEVDYMDKADEFLMSYPENNYYLMDVQELIDAVDAGDENLFVLDVRPAELYDAAHIPGSMNIPGPVLVTSMDMVPTDKKIAVVCTLDTNAAFAVTVLRIFADHDAWILVGGPSAWEDAGRELVPTEEM</sequence>
<keyword evidence="3" id="KW-1185">Reference proteome</keyword>
<evidence type="ECO:0000313" key="2">
    <source>
        <dbReference type="EMBL" id="MDF0594031.1"/>
    </source>
</evidence>
<dbReference type="SUPFAM" id="SSF52821">
    <property type="entry name" value="Rhodanese/Cell cycle control phosphatase"/>
    <property type="match status" value="1"/>
</dbReference>
<evidence type="ECO:0000313" key="3">
    <source>
        <dbReference type="Proteomes" id="UP001215956"/>
    </source>
</evidence>
<dbReference type="EMBL" id="JARFPL010000041">
    <property type="protein sequence ID" value="MDF0594031.1"/>
    <property type="molecule type" value="Genomic_DNA"/>
</dbReference>
<dbReference type="InterPro" id="IPR036873">
    <property type="entry name" value="Rhodanese-like_dom_sf"/>
</dbReference>
<dbReference type="SMART" id="SM00450">
    <property type="entry name" value="RHOD"/>
    <property type="match status" value="1"/>
</dbReference>
<dbReference type="CDD" id="cd00158">
    <property type="entry name" value="RHOD"/>
    <property type="match status" value="1"/>
</dbReference>
<protein>
    <submittedName>
        <fullName evidence="2">Rhodanese-like domain-containing protein</fullName>
    </submittedName>
</protein>
<dbReference type="InterPro" id="IPR001763">
    <property type="entry name" value="Rhodanese-like_dom"/>
</dbReference>
<comment type="caution">
    <text evidence="2">The sequence shown here is derived from an EMBL/GenBank/DDBJ whole genome shotgun (WGS) entry which is preliminary data.</text>
</comment>
<proteinExistence type="predicted"/>
<name>A0ABT5XH30_9EURY</name>
<dbReference type="RefSeq" id="WP_316969730.1">
    <property type="nucleotide sequence ID" value="NZ_JARFPL010000041.1"/>
</dbReference>
<evidence type="ECO:0000259" key="1">
    <source>
        <dbReference type="PROSITE" id="PS50206"/>
    </source>
</evidence>
<dbReference type="Proteomes" id="UP001215956">
    <property type="component" value="Unassembled WGS sequence"/>
</dbReference>
<accession>A0ABT5XH30</accession>
<dbReference type="Gene3D" id="3.40.250.10">
    <property type="entry name" value="Rhodanese-like domain"/>
    <property type="match status" value="1"/>
</dbReference>
<reference evidence="2 3" key="1">
    <citation type="submission" date="2023-03" db="EMBL/GenBank/DDBJ databases">
        <title>Whole genome sequencing of Methanotrichaceae archaeon M04Ac.</title>
        <authorList>
            <person name="Khomyakova M.A."/>
            <person name="Merkel A.Y."/>
            <person name="Slobodkin A.I."/>
        </authorList>
    </citation>
    <scope>NUCLEOTIDE SEQUENCE [LARGE SCALE GENOMIC DNA]</scope>
    <source>
        <strain evidence="2 3">M04Ac</strain>
    </source>
</reference>
<organism evidence="2 3">
    <name type="scientific">Candidatus Methanocrinis alkalitolerans</name>
    <dbReference type="NCBI Taxonomy" id="3033395"/>
    <lineage>
        <taxon>Archaea</taxon>
        <taxon>Methanobacteriati</taxon>
        <taxon>Methanobacteriota</taxon>
        <taxon>Stenosarchaea group</taxon>
        <taxon>Methanomicrobia</taxon>
        <taxon>Methanotrichales</taxon>
        <taxon>Methanotrichaceae</taxon>
        <taxon>Methanocrinis</taxon>
    </lineage>
</organism>
<dbReference type="Pfam" id="PF00581">
    <property type="entry name" value="Rhodanese"/>
    <property type="match status" value="1"/>
</dbReference>
<dbReference type="PROSITE" id="PS50206">
    <property type="entry name" value="RHODANESE_3"/>
    <property type="match status" value="1"/>
</dbReference>